<feature type="region of interest" description="Disordered" evidence="1">
    <location>
        <begin position="28"/>
        <end position="47"/>
    </location>
</feature>
<reference evidence="3" key="2">
    <citation type="submission" date="2023-06" db="EMBL/GenBank/DDBJ databases">
        <authorList>
            <person name="Ma L."/>
            <person name="Liu K.-W."/>
            <person name="Li Z."/>
            <person name="Hsiao Y.-Y."/>
            <person name="Qi Y."/>
            <person name="Fu T."/>
            <person name="Tang G."/>
            <person name="Zhang D."/>
            <person name="Sun W.-H."/>
            <person name="Liu D.-K."/>
            <person name="Li Y."/>
            <person name="Chen G.-Z."/>
            <person name="Liu X.-D."/>
            <person name="Liao X.-Y."/>
            <person name="Jiang Y.-T."/>
            <person name="Yu X."/>
            <person name="Hao Y."/>
            <person name="Huang J."/>
            <person name="Zhao X.-W."/>
            <person name="Ke S."/>
            <person name="Chen Y.-Y."/>
            <person name="Wu W.-L."/>
            <person name="Hsu J.-L."/>
            <person name="Lin Y.-F."/>
            <person name="Huang M.-D."/>
            <person name="Li C.-Y."/>
            <person name="Huang L."/>
            <person name="Wang Z.-W."/>
            <person name="Zhao X."/>
            <person name="Zhong W.-Y."/>
            <person name="Peng D.-H."/>
            <person name="Ahmad S."/>
            <person name="Lan S."/>
            <person name="Zhang J.-S."/>
            <person name="Tsai W.-C."/>
            <person name="Van De Peer Y."/>
            <person name="Liu Z.-J."/>
        </authorList>
    </citation>
    <scope>NUCLEOTIDE SEQUENCE</scope>
    <source>
        <strain evidence="3">CP</strain>
        <tissue evidence="3">Leaves</tissue>
    </source>
</reference>
<keyword evidence="2" id="KW-0732">Signal</keyword>
<name>A0AAV9C2P1_ACOCL</name>
<evidence type="ECO:0008006" key="5">
    <source>
        <dbReference type="Google" id="ProtNLM"/>
    </source>
</evidence>
<evidence type="ECO:0000256" key="1">
    <source>
        <dbReference type="SAM" id="MobiDB-lite"/>
    </source>
</evidence>
<dbReference type="EMBL" id="JAUJYO010000022">
    <property type="protein sequence ID" value="KAK1282574.1"/>
    <property type="molecule type" value="Genomic_DNA"/>
</dbReference>
<evidence type="ECO:0000313" key="4">
    <source>
        <dbReference type="Proteomes" id="UP001180020"/>
    </source>
</evidence>
<feature type="chain" id="PRO_5043653508" description="Secreted protein" evidence="2">
    <location>
        <begin position="28"/>
        <end position="82"/>
    </location>
</feature>
<organism evidence="3 4">
    <name type="scientific">Acorus calamus</name>
    <name type="common">Sweet flag</name>
    <dbReference type="NCBI Taxonomy" id="4465"/>
    <lineage>
        <taxon>Eukaryota</taxon>
        <taxon>Viridiplantae</taxon>
        <taxon>Streptophyta</taxon>
        <taxon>Embryophyta</taxon>
        <taxon>Tracheophyta</taxon>
        <taxon>Spermatophyta</taxon>
        <taxon>Magnoliopsida</taxon>
        <taxon>Liliopsida</taxon>
        <taxon>Acoraceae</taxon>
        <taxon>Acorus</taxon>
    </lineage>
</organism>
<comment type="caution">
    <text evidence="3">The sequence shown here is derived from an EMBL/GenBank/DDBJ whole genome shotgun (WGS) entry which is preliminary data.</text>
</comment>
<keyword evidence="4" id="KW-1185">Reference proteome</keyword>
<evidence type="ECO:0000256" key="2">
    <source>
        <dbReference type="SAM" id="SignalP"/>
    </source>
</evidence>
<accession>A0AAV9C2P1</accession>
<dbReference type="Proteomes" id="UP001180020">
    <property type="component" value="Unassembled WGS sequence"/>
</dbReference>
<gene>
    <name evidence="3" type="ORF">QJS10_CPB22g00856</name>
</gene>
<reference evidence="3" key="1">
    <citation type="journal article" date="2023" name="Nat. Commun.">
        <title>Diploid and tetraploid genomes of Acorus and the evolution of monocots.</title>
        <authorList>
            <person name="Ma L."/>
            <person name="Liu K.W."/>
            <person name="Li Z."/>
            <person name="Hsiao Y.Y."/>
            <person name="Qi Y."/>
            <person name="Fu T."/>
            <person name="Tang G.D."/>
            <person name="Zhang D."/>
            <person name="Sun W.H."/>
            <person name="Liu D.K."/>
            <person name="Li Y."/>
            <person name="Chen G.Z."/>
            <person name="Liu X.D."/>
            <person name="Liao X.Y."/>
            <person name="Jiang Y.T."/>
            <person name="Yu X."/>
            <person name="Hao Y."/>
            <person name="Huang J."/>
            <person name="Zhao X.W."/>
            <person name="Ke S."/>
            <person name="Chen Y.Y."/>
            <person name="Wu W.L."/>
            <person name="Hsu J.L."/>
            <person name="Lin Y.F."/>
            <person name="Huang M.D."/>
            <person name="Li C.Y."/>
            <person name="Huang L."/>
            <person name="Wang Z.W."/>
            <person name="Zhao X."/>
            <person name="Zhong W.Y."/>
            <person name="Peng D.H."/>
            <person name="Ahmad S."/>
            <person name="Lan S."/>
            <person name="Zhang J.S."/>
            <person name="Tsai W.C."/>
            <person name="Van de Peer Y."/>
            <person name="Liu Z.J."/>
        </authorList>
    </citation>
    <scope>NUCLEOTIDE SEQUENCE</scope>
    <source>
        <strain evidence="3">CP</strain>
    </source>
</reference>
<proteinExistence type="predicted"/>
<sequence>MNMTMGKTFLLLSMLMFFNLVITPTIASRGIPTNAKPGPSDSMDKGNLVADSTTMTELFMLASSPGWTAYFATSPPLAYGPL</sequence>
<protein>
    <recommendedName>
        <fullName evidence="5">Secreted protein</fullName>
    </recommendedName>
</protein>
<feature type="signal peptide" evidence="2">
    <location>
        <begin position="1"/>
        <end position="27"/>
    </location>
</feature>
<evidence type="ECO:0000313" key="3">
    <source>
        <dbReference type="EMBL" id="KAK1282574.1"/>
    </source>
</evidence>
<dbReference type="AlphaFoldDB" id="A0AAV9C2P1"/>